<evidence type="ECO:0000313" key="4">
    <source>
        <dbReference type="EMBL" id="OTY73999.1"/>
    </source>
</evidence>
<feature type="domain" description="Solute-binding protein family 5" evidence="2">
    <location>
        <begin position="161"/>
        <end position="299"/>
    </location>
</feature>
<organism evidence="4 5">
    <name type="scientific">Bacillus thuringiensis serovar vazensis</name>
    <dbReference type="NCBI Taxonomy" id="180867"/>
    <lineage>
        <taxon>Bacteria</taxon>
        <taxon>Bacillati</taxon>
        <taxon>Bacillota</taxon>
        <taxon>Bacilli</taxon>
        <taxon>Bacillales</taxon>
        <taxon>Bacillaceae</taxon>
        <taxon>Bacillus</taxon>
        <taxon>Bacillus cereus group</taxon>
    </lineage>
</organism>
<keyword evidence="1" id="KW-0238">DNA-binding</keyword>
<dbReference type="RefSeq" id="WP_000375737.1">
    <property type="nucleotide sequence ID" value="NZ_NFDQ01000070.1"/>
</dbReference>
<dbReference type="EMBL" id="NFDQ01000070">
    <property type="protein sequence ID" value="OTY73999.1"/>
    <property type="molecule type" value="Genomic_DNA"/>
</dbReference>
<dbReference type="PANTHER" id="PTHR30290:SF72">
    <property type="entry name" value="HTH-TYPE TRANSCRIPTIONAL REGULATOR SGRR"/>
    <property type="match status" value="1"/>
</dbReference>
<protein>
    <submittedName>
        <fullName evidence="4">ABC transporter substrate-binding protein</fullName>
    </submittedName>
</protein>
<dbReference type="Pfam" id="PF12793">
    <property type="entry name" value="SgrR_N"/>
    <property type="match status" value="1"/>
</dbReference>
<dbReference type="GO" id="GO:0003677">
    <property type="term" value="F:DNA binding"/>
    <property type="evidence" value="ECO:0007669"/>
    <property type="project" value="UniProtKB-KW"/>
</dbReference>
<dbReference type="GO" id="GO:0015833">
    <property type="term" value="P:peptide transport"/>
    <property type="evidence" value="ECO:0007669"/>
    <property type="project" value="TreeGrafter"/>
</dbReference>
<dbReference type="InterPro" id="IPR039424">
    <property type="entry name" value="SBP_5"/>
</dbReference>
<evidence type="ECO:0000259" key="2">
    <source>
        <dbReference type="Pfam" id="PF00496"/>
    </source>
</evidence>
<comment type="caution">
    <text evidence="4">The sequence shown here is derived from an EMBL/GenBank/DDBJ whole genome shotgun (WGS) entry which is preliminary data.</text>
</comment>
<dbReference type="InterPro" id="IPR000914">
    <property type="entry name" value="SBP_5_dom"/>
</dbReference>
<feature type="domain" description="Transcriptional regulator SgrR N-terminal HTH" evidence="3">
    <location>
        <begin position="10"/>
        <end position="86"/>
    </location>
</feature>
<name>A0A243CUX8_BACTU</name>
<reference evidence="4 5" key="1">
    <citation type="submission" date="2016-10" db="EMBL/GenBank/DDBJ databases">
        <title>Comparative genomics of Bacillus thuringiensis reveals a path to pathogens against multiple invertebrate hosts.</title>
        <authorList>
            <person name="Zheng J."/>
            <person name="Gao Q."/>
            <person name="Liu H."/>
            <person name="Peng D."/>
            <person name="Ruan L."/>
            <person name="Sun M."/>
        </authorList>
    </citation>
    <scope>NUCLEOTIDE SEQUENCE [LARGE SCALE GENOMIC DNA]</scope>
    <source>
        <strain evidence="4">BGSC 4CE1</strain>
    </source>
</reference>
<accession>A0A243CUX8</accession>
<dbReference type="GO" id="GO:1904680">
    <property type="term" value="F:peptide transmembrane transporter activity"/>
    <property type="evidence" value="ECO:0007669"/>
    <property type="project" value="TreeGrafter"/>
</dbReference>
<gene>
    <name evidence="4" type="ORF">BK749_16075</name>
</gene>
<sequence>MDRNLLSLWNSFQSGNVKIKDLAEFFNLSTKQTVRYLNKWMEDGWLVFTSGKGRGNMSKLQWLKNVEEIYEKQVMEILDKQQVEKSSSYLLYEWSPNSKLRLMNKFYSKFGYINTLNDKLIIPRRKPFLTVHPLEAIDVESAYIVANVYNRLVNIDEQGNIFPELAHSWDITATRLRLYLRKSIKFHDGSILTAADIKRCLCSIQEQRRYKELWKPISRIDDVSPLVIDIHYPDGCSYCLQLLGLINSSIYKENNSQIIGTGGFYIGENNQEKTELIAFDDYFQERPLLDVVEFIQVPSGLDTIYRSSEKYEEDSIFHVERNYGVGVVIINAWRDSIIQKKEVRDYLHYIIAQNRNTISEFDCRKIPNHKGCLKNADYQTRMQKIERPKFEAPIIIKATQYTEKTTRWLVSIFERENIPFLIKWVSFEQYLKDKRLNEQVDLYIYGEVFEINEDMSFYHFLTSSTSPLNKIIKKNKIFKSYLDRYVYTDFIEWKNLNVAFEKELIESSVLIPLYYDKRRIPFSSDLMNVEMKHFGDLDFSKLWVRPLI</sequence>
<dbReference type="AlphaFoldDB" id="A0A243CUX8"/>
<evidence type="ECO:0000256" key="1">
    <source>
        <dbReference type="ARBA" id="ARBA00023125"/>
    </source>
</evidence>
<evidence type="ECO:0000259" key="3">
    <source>
        <dbReference type="Pfam" id="PF12793"/>
    </source>
</evidence>
<dbReference type="Gene3D" id="3.40.190.10">
    <property type="entry name" value="Periplasmic binding protein-like II"/>
    <property type="match status" value="1"/>
</dbReference>
<dbReference type="Pfam" id="PF00496">
    <property type="entry name" value="SBP_bac_5"/>
    <property type="match status" value="1"/>
</dbReference>
<evidence type="ECO:0000313" key="5">
    <source>
        <dbReference type="Proteomes" id="UP000194911"/>
    </source>
</evidence>
<dbReference type="PANTHER" id="PTHR30290">
    <property type="entry name" value="PERIPLASMIC BINDING COMPONENT OF ABC TRANSPORTER"/>
    <property type="match status" value="1"/>
</dbReference>
<dbReference type="Proteomes" id="UP000194911">
    <property type="component" value="Unassembled WGS sequence"/>
</dbReference>
<dbReference type="InterPro" id="IPR025370">
    <property type="entry name" value="SgrR_HTH_N"/>
</dbReference>
<dbReference type="SUPFAM" id="SSF53850">
    <property type="entry name" value="Periplasmic binding protein-like II"/>
    <property type="match status" value="1"/>
</dbReference>
<proteinExistence type="predicted"/>